<dbReference type="GO" id="GO:0006890">
    <property type="term" value="P:retrograde vesicle-mediated transport, Golgi to endoplasmic reticulum"/>
    <property type="evidence" value="ECO:0007669"/>
    <property type="project" value="InterPro"/>
</dbReference>
<evidence type="ECO:0000256" key="13">
    <source>
        <dbReference type="ARBA" id="ARBA00031602"/>
    </source>
</evidence>
<evidence type="ECO:0000256" key="9">
    <source>
        <dbReference type="ARBA" id="ARBA00022927"/>
    </source>
</evidence>
<comment type="similarity">
    <text evidence="3">Belongs to the COPE family.</text>
</comment>
<dbReference type="PANTHER" id="PTHR10805:SF0">
    <property type="entry name" value="COATOMER SUBUNIT EPSILON"/>
    <property type="match status" value="1"/>
</dbReference>
<dbReference type="SMART" id="SM00028">
    <property type="entry name" value="TPR"/>
    <property type="match status" value="1"/>
</dbReference>
<keyword evidence="14" id="KW-0802">TPR repeat</keyword>
<evidence type="ECO:0000256" key="10">
    <source>
        <dbReference type="ARBA" id="ARBA00023034"/>
    </source>
</evidence>
<evidence type="ECO:0000256" key="1">
    <source>
        <dbReference type="ARBA" id="ARBA00004255"/>
    </source>
</evidence>
<comment type="subunit">
    <text evidence="4">Oligomeric complex that consists of at least the alpha, beta, beta', gamma, delta, epsilon and zeta subunits.</text>
</comment>
<comment type="subcellular location">
    <subcellularLocation>
        <location evidence="2">Cytoplasmic vesicle</location>
        <location evidence="2">COPI-coated vesicle membrane</location>
        <topology evidence="2">Peripheral membrane protein</topology>
        <orientation evidence="2">Cytoplasmic side</orientation>
    </subcellularLocation>
    <subcellularLocation>
        <location evidence="1">Golgi apparatus membrane</location>
        <topology evidence="1">Peripheral membrane protein</topology>
        <orientation evidence="1">Cytoplasmic side</orientation>
    </subcellularLocation>
</comment>
<dbReference type="WBParaSite" id="MCU_010854-RA">
    <property type="protein sequence ID" value="MCU_010854-RA"/>
    <property type="gene ID" value="MCU_010854"/>
</dbReference>
<dbReference type="InterPro" id="IPR006822">
    <property type="entry name" value="Coatomer_esu"/>
</dbReference>
<dbReference type="InterPro" id="IPR011990">
    <property type="entry name" value="TPR-like_helical_dom_sf"/>
</dbReference>
<keyword evidence="11" id="KW-0472">Membrane</keyword>
<keyword evidence="6" id="KW-0813">Transport</keyword>
<name>A0A5K3FRV8_MESCO</name>
<keyword evidence="7" id="KW-0963">Cytoplasm</keyword>
<reference evidence="15" key="1">
    <citation type="submission" date="2019-11" db="UniProtKB">
        <authorList>
            <consortium name="WormBaseParasite"/>
        </authorList>
    </citation>
    <scope>IDENTIFICATION</scope>
</reference>
<evidence type="ECO:0000256" key="4">
    <source>
        <dbReference type="ARBA" id="ARBA00011775"/>
    </source>
</evidence>
<dbReference type="GO" id="GO:0030126">
    <property type="term" value="C:COPI vesicle coat"/>
    <property type="evidence" value="ECO:0007669"/>
    <property type="project" value="TreeGrafter"/>
</dbReference>
<dbReference type="GO" id="GO:0006888">
    <property type="term" value="P:endoplasmic reticulum to Golgi vesicle-mediated transport"/>
    <property type="evidence" value="ECO:0007669"/>
    <property type="project" value="TreeGrafter"/>
</dbReference>
<evidence type="ECO:0000256" key="7">
    <source>
        <dbReference type="ARBA" id="ARBA00022490"/>
    </source>
</evidence>
<evidence type="ECO:0000256" key="14">
    <source>
        <dbReference type="PROSITE-ProRule" id="PRU00339"/>
    </source>
</evidence>
<dbReference type="Gene3D" id="1.25.40.10">
    <property type="entry name" value="Tetratricopeptide repeat domain"/>
    <property type="match status" value="1"/>
</dbReference>
<keyword evidence="10" id="KW-0333">Golgi apparatus</keyword>
<dbReference type="SUPFAM" id="SSF48452">
    <property type="entry name" value="TPR-like"/>
    <property type="match status" value="1"/>
</dbReference>
<keyword evidence="9" id="KW-0653">Protein transport</keyword>
<dbReference type="Pfam" id="PF04733">
    <property type="entry name" value="Coatomer_E"/>
    <property type="match status" value="1"/>
</dbReference>
<dbReference type="PANTHER" id="PTHR10805">
    <property type="entry name" value="COATOMER SUBUNIT EPSILON"/>
    <property type="match status" value="1"/>
</dbReference>
<dbReference type="GO" id="GO:0015031">
    <property type="term" value="P:protein transport"/>
    <property type="evidence" value="ECO:0007669"/>
    <property type="project" value="UniProtKB-KW"/>
</dbReference>
<evidence type="ECO:0000256" key="3">
    <source>
        <dbReference type="ARBA" id="ARBA00008827"/>
    </source>
</evidence>
<organism evidence="15">
    <name type="scientific">Mesocestoides corti</name>
    <name type="common">Flatworm</name>
    <dbReference type="NCBI Taxonomy" id="53468"/>
    <lineage>
        <taxon>Eukaryota</taxon>
        <taxon>Metazoa</taxon>
        <taxon>Spiralia</taxon>
        <taxon>Lophotrochozoa</taxon>
        <taxon>Platyhelminthes</taxon>
        <taxon>Cestoda</taxon>
        <taxon>Eucestoda</taxon>
        <taxon>Cyclophyllidea</taxon>
        <taxon>Mesocestoididae</taxon>
        <taxon>Mesocestoides</taxon>
    </lineage>
</organism>
<evidence type="ECO:0000256" key="5">
    <source>
        <dbReference type="ARBA" id="ARBA00015828"/>
    </source>
</evidence>
<evidence type="ECO:0000256" key="6">
    <source>
        <dbReference type="ARBA" id="ARBA00022448"/>
    </source>
</evidence>
<dbReference type="PROSITE" id="PS50005">
    <property type="entry name" value="TPR"/>
    <property type="match status" value="1"/>
</dbReference>
<accession>A0A5K3FRV8</accession>
<evidence type="ECO:0000256" key="12">
    <source>
        <dbReference type="ARBA" id="ARBA00023329"/>
    </source>
</evidence>
<evidence type="ECO:0000313" key="15">
    <source>
        <dbReference type="WBParaSite" id="MCU_010854-RA"/>
    </source>
</evidence>
<keyword evidence="12" id="KW-0968">Cytoplasmic vesicle</keyword>
<dbReference type="AlphaFoldDB" id="A0A5K3FRV8"/>
<evidence type="ECO:0000256" key="2">
    <source>
        <dbReference type="ARBA" id="ARBA00004347"/>
    </source>
</evidence>
<dbReference type="InterPro" id="IPR019734">
    <property type="entry name" value="TPR_rpt"/>
</dbReference>
<dbReference type="GO" id="GO:0006891">
    <property type="term" value="P:intra-Golgi vesicle-mediated transport"/>
    <property type="evidence" value="ECO:0007669"/>
    <property type="project" value="TreeGrafter"/>
</dbReference>
<sequence length="266" mass="29685">QDLQSQVDILTFQAYIGQKKFNVVINEVVESHELLEYRLVLLLAKQQAGIIPQDEVLEQMNSVPFENVSMNDPSSLYIGSAIFMNLGMPEKALRVLHHGSNLICDAMAVHCLLILNRLDLAGNIVRKMQNKNEDSLAYQLAFAEFCLAQGGDKLNEALNIYQELQEKYKPSALLLNGQAVALISMGKYAEAEPLLRQALDLDPNHSESLLNMLAVSVHTGKPAEVVNRYISQVRDCDKVHPFLASLDRMDNVFGEVSQSFAPVTMR</sequence>
<evidence type="ECO:0000256" key="8">
    <source>
        <dbReference type="ARBA" id="ARBA00022892"/>
    </source>
</evidence>
<dbReference type="GO" id="GO:0005198">
    <property type="term" value="F:structural molecule activity"/>
    <property type="evidence" value="ECO:0007669"/>
    <property type="project" value="InterPro"/>
</dbReference>
<proteinExistence type="inferred from homology"/>
<protein>
    <recommendedName>
        <fullName evidence="5">Coatomer subunit epsilon</fullName>
    </recommendedName>
    <alternativeName>
        <fullName evidence="13">Epsilon-coat protein</fullName>
    </alternativeName>
</protein>
<evidence type="ECO:0000256" key="11">
    <source>
        <dbReference type="ARBA" id="ARBA00023136"/>
    </source>
</evidence>
<dbReference type="PIRSF" id="PIRSF016478">
    <property type="entry name" value="Coatomer_esu"/>
    <property type="match status" value="1"/>
</dbReference>
<keyword evidence="8" id="KW-0931">ER-Golgi transport</keyword>
<dbReference type="GO" id="GO:0000139">
    <property type="term" value="C:Golgi membrane"/>
    <property type="evidence" value="ECO:0007669"/>
    <property type="project" value="UniProtKB-SubCell"/>
</dbReference>
<feature type="repeat" description="TPR" evidence="14">
    <location>
        <begin position="172"/>
        <end position="205"/>
    </location>
</feature>